<name>A0AB39KS32_9CAUL</name>
<organism evidence="1">
    <name type="scientific">Caulobacter sp. 73W</name>
    <dbReference type="NCBI Taxonomy" id="3161137"/>
    <lineage>
        <taxon>Bacteria</taxon>
        <taxon>Pseudomonadati</taxon>
        <taxon>Pseudomonadota</taxon>
        <taxon>Alphaproteobacteria</taxon>
        <taxon>Caulobacterales</taxon>
        <taxon>Caulobacteraceae</taxon>
        <taxon>Caulobacter</taxon>
    </lineage>
</organism>
<accession>A0AB39KS32</accession>
<dbReference type="RefSeq" id="WP_369059272.1">
    <property type="nucleotide sequence ID" value="NZ_CP158375.1"/>
</dbReference>
<dbReference type="AlphaFoldDB" id="A0AB39KS32"/>
<sequence>MCGKAQAGAWAPEAGSGQSIIKYESTRSKLDFDGRGGRSAGKPAAERAVIQWRERGVSDQLTVQTKVSVVEGHVLEDQSLHIAYWGQGPIEVGARYAVVQRERTAVAVYGGAIIDGVGRNIIYAPPGRGAVDLELRLLAGRSMKVLGREAFGEAQVARLFRNGVPDEMRLDATVGVEVARAWQVLVQAYAGRAERDPDKPLWLKGEVSVVRRVGETWRVQAGWRQTLAGRSVPADRGPVLALWRDF</sequence>
<reference evidence="1" key="1">
    <citation type="submission" date="2024-06" db="EMBL/GenBank/DDBJ databases">
        <title>Caulobacter inopinatus, sp. nov.</title>
        <authorList>
            <person name="Donachie S.P."/>
        </authorList>
    </citation>
    <scope>NUCLEOTIDE SEQUENCE</scope>
    <source>
        <strain evidence="1">73W</strain>
    </source>
</reference>
<protein>
    <submittedName>
        <fullName evidence="1">Uncharacterized protein</fullName>
    </submittedName>
</protein>
<proteinExistence type="predicted"/>
<evidence type="ECO:0000313" key="1">
    <source>
        <dbReference type="EMBL" id="XDO96420.1"/>
    </source>
</evidence>
<gene>
    <name evidence="1" type="ORF">ABOZ73_16850</name>
</gene>
<dbReference type="EMBL" id="CP158375">
    <property type="protein sequence ID" value="XDO96420.1"/>
    <property type="molecule type" value="Genomic_DNA"/>
</dbReference>